<organism evidence="1 2">
    <name type="scientific">Botrimarina mediterranea</name>
    <dbReference type="NCBI Taxonomy" id="2528022"/>
    <lineage>
        <taxon>Bacteria</taxon>
        <taxon>Pseudomonadati</taxon>
        <taxon>Planctomycetota</taxon>
        <taxon>Planctomycetia</taxon>
        <taxon>Pirellulales</taxon>
        <taxon>Lacipirellulaceae</taxon>
        <taxon>Botrimarina</taxon>
    </lineage>
</organism>
<dbReference type="AlphaFoldDB" id="A0A518KAI1"/>
<proteinExistence type="predicted"/>
<reference evidence="1 2" key="1">
    <citation type="submission" date="2019-02" db="EMBL/GenBank/DDBJ databases">
        <title>Deep-cultivation of Planctomycetes and their phenomic and genomic characterization uncovers novel biology.</title>
        <authorList>
            <person name="Wiegand S."/>
            <person name="Jogler M."/>
            <person name="Boedeker C."/>
            <person name="Pinto D."/>
            <person name="Vollmers J."/>
            <person name="Rivas-Marin E."/>
            <person name="Kohn T."/>
            <person name="Peeters S.H."/>
            <person name="Heuer A."/>
            <person name="Rast P."/>
            <person name="Oberbeckmann S."/>
            <person name="Bunk B."/>
            <person name="Jeske O."/>
            <person name="Meyerdierks A."/>
            <person name="Storesund J.E."/>
            <person name="Kallscheuer N."/>
            <person name="Luecker S."/>
            <person name="Lage O.M."/>
            <person name="Pohl T."/>
            <person name="Merkel B.J."/>
            <person name="Hornburger P."/>
            <person name="Mueller R.-W."/>
            <person name="Bruemmer F."/>
            <person name="Labrenz M."/>
            <person name="Spormann A.M."/>
            <person name="Op den Camp H."/>
            <person name="Overmann J."/>
            <person name="Amann R."/>
            <person name="Jetten M.S.M."/>
            <person name="Mascher T."/>
            <person name="Medema M.H."/>
            <person name="Devos D.P."/>
            <person name="Kaster A.-K."/>
            <person name="Ovreas L."/>
            <person name="Rohde M."/>
            <person name="Galperin M.Y."/>
            <person name="Jogler C."/>
        </authorList>
    </citation>
    <scope>NUCLEOTIDE SEQUENCE [LARGE SCALE GENOMIC DNA]</scope>
    <source>
        <strain evidence="1 2">Spa11</strain>
    </source>
</reference>
<name>A0A518KAI1_9BACT</name>
<evidence type="ECO:0000313" key="1">
    <source>
        <dbReference type="EMBL" id="QDV74788.1"/>
    </source>
</evidence>
<protein>
    <submittedName>
        <fullName evidence="1">Uncharacterized protein</fullName>
    </submittedName>
</protein>
<keyword evidence="2" id="KW-1185">Reference proteome</keyword>
<evidence type="ECO:0000313" key="2">
    <source>
        <dbReference type="Proteomes" id="UP000316426"/>
    </source>
</evidence>
<sequence>MIQTDGSLREVMGDVFRPPRVSTDPADHNAWKACVFRCRNSGRTFNQARALFQRENSGRVPGPDFPMMPTSQAEWYRKVSDVVGTRSAGANR</sequence>
<gene>
    <name evidence="1" type="ORF">Spa11_29960</name>
</gene>
<dbReference type="EMBL" id="CP036349">
    <property type="protein sequence ID" value="QDV74788.1"/>
    <property type="molecule type" value="Genomic_DNA"/>
</dbReference>
<accession>A0A518KAI1</accession>
<dbReference type="Proteomes" id="UP000316426">
    <property type="component" value="Chromosome"/>
</dbReference>
<dbReference type="KEGG" id="bmei:Spa11_29960"/>